<dbReference type="InterPro" id="IPR020843">
    <property type="entry name" value="ER"/>
</dbReference>
<dbReference type="SUPFAM" id="SSF50129">
    <property type="entry name" value="GroES-like"/>
    <property type="match status" value="1"/>
</dbReference>
<reference evidence="4" key="1">
    <citation type="submission" date="2016-10" db="EMBL/GenBank/DDBJ databases">
        <authorList>
            <person name="Varghese N."/>
            <person name="Submissions S."/>
        </authorList>
    </citation>
    <scope>NUCLEOTIDE SEQUENCE [LARGE SCALE GENOMIC DNA]</scope>
    <source>
        <strain evidence="4">DSM 45962</strain>
    </source>
</reference>
<evidence type="ECO:0000313" key="4">
    <source>
        <dbReference type="Proteomes" id="UP000199022"/>
    </source>
</evidence>
<dbReference type="Pfam" id="PF08240">
    <property type="entry name" value="ADH_N"/>
    <property type="match status" value="1"/>
</dbReference>
<evidence type="ECO:0000256" key="1">
    <source>
        <dbReference type="ARBA" id="ARBA00022857"/>
    </source>
</evidence>
<dbReference type="InterPro" id="IPR051603">
    <property type="entry name" value="Zinc-ADH_QOR/CCCR"/>
</dbReference>
<dbReference type="SUPFAM" id="SSF51735">
    <property type="entry name" value="NAD(P)-binding Rossmann-fold domains"/>
    <property type="match status" value="1"/>
</dbReference>
<dbReference type="Proteomes" id="UP000199022">
    <property type="component" value="Unassembled WGS sequence"/>
</dbReference>
<dbReference type="Pfam" id="PF00107">
    <property type="entry name" value="ADH_zinc_N"/>
    <property type="match status" value="1"/>
</dbReference>
<dbReference type="Gene3D" id="3.40.50.720">
    <property type="entry name" value="NAD(P)-binding Rossmann-like Domain"/>
    <property type="match status" value="1"/>
</dbReference>
<dbReference type="SMART" id="SM00829">
    <property type="entry name" value="PKS_ER"/>
    <property type="match status" value="1"/>
</dbReference>
<feature type="domain" description="Enoyl reductase (ER)" evidence="2">
    <location>
        <begin position="12"/>
        <end position="322"/>
    </location>
</feature>
<evidence type="ECO:0000259" key="2">
    <source>
        <dbReference type="SMART" id="SM00829"/>
    </source>
</evidence>
<protein>
    <submittedName>
        <fullName evidence="3">NADPH2:quinone reductase</fullName>
    </submittedName>
</protein>
<sequence>MRAAYYDTTGPATEVLRVGELPDPQPGPGEVLVRVTLSGVNPGDTKKRAGWTGAPMPYPRVVPHSDAAGVVEAVGAGVAPSRVGRRVWVRGAQSYRAGGTAAELTAVPERLATDLPDTVGDVLAACLGIPGVTAHRAVFGDGPVSGRTVLVHGVLGGVGSLAAQLAVWGGARVLGTVRSGADLAEVALPGVTVFALDRPGVAEPVRTAAGGGVDRVVEVSFSDNLDLDAAVLRNGGVLAAYGTRDARPVLDFWPLLFANTTIRLLGSDDFPADAVDAAVQDLTTAAESGAIAVPDADVLPLERVAEAHDRIDAGTRRRQLVAPSPQT</sequence>
<organism evidence="3 4">
    <name type="scientific">Klenkia taihuensis</name>
    <dbReference type="NCBI Taxonomy" id="1225127"/>
    <lineage>
        <taxon>Bacteria</taxon>
        <taxon>Bacillati</taxon>
        <taxon>Actinomycetota</taxon>
        <taxon>Actinomycetes</taxon>
        <taxon>Geodermatophilales</taxon>
        <taxon>Geodermatophilaceae</taxon>
        <taxon>Klenkia</taxon>
    </lineage>
</organism>
<dbReference type="InterPro" id="IPR036291">
    <property type="entry name" value="NAD(P)-bd_dom_sf"/>
</dbReference>
<dbReference type="STRING" id="1225127.SAMN05661030_3888"/>
<dbReference type="InterPro" id="IPR013154">
    <property type="entry name" value="ADH-like_N"/>
</dbReference>
<dbReference type="CDD" id="cd08253">
    <property type="entry name" value="zeta_crystallin"/>
    <property type="match status" value="1"/>
</dbReference>
<evidence type="ECO:0000313" key="3">
    <source>
        <dbReference type="EMBL" id="SFD64970.1"/>
    </source>
</evidence>
<keyword evidence="4" id="KW-1185">Reference proteome</keyword>
<dbReference type="PANTHER" id="PTHR44154:SF1">
    <property type="entry name" value="QUINONE OXIDOREDUCTASE"/>
    <property type="match status" value="1"/>
</dbReference>
<keyword evidence="1" id="KW-0521">NADP</keyword>
<dbReference type="AlphaFoldDB" id="A0A1I1UAL4"/>
<dbReference type="PANTHER" id="PTHR44154">
    <property type="entry name" value="QUINONE OXIDOREDUCTASE"/>
    <property type="match status" value="1"/>
</dbReference>
<dbReference type="OrthoDB" id="7355832at2"/>
<dbReference type="EMBL" id="FOMD01000005">
    <property type="protein sequence ID" value="SFD64970.1"/>
    <property type="molecule type" value="Genomic_DNA"/>
</dbReference>
<name>A0A1I1UAL4_9ACTN</name>
<gene>
    <name evidence="3" type="ORF">SAMN05661030_3888</name>
</gene>
<dbReference type="RefSeq" id="WP_091563512.1">
    <property type="nucleotide sequence ID" value="NZ_BNAC01000001.1"/>
</dbReference>
<accession>A0A1I1UAL4</accession>
<dbReference type="GO" id="GO:0016491">
    <property type="term" value="F:oxidoreductase activity"/>
    <property type="evidence" value="ECO:0007669"/>
    <property type="project" value="InterPro"/>
</dbReference>
<dbReference type="Gene3D" id="3.90.180.10">
    <property type="entry name" value="Medium-chain alcohol dehydrogenases, catalytic domain"/>
    <property type="match status" value="1"/>
</dbReference>
<dbReference type="InterPro" id="IPR011032">
    <property type="entry name" value="GroES-like_sf"/>
</dbReference>
<dbReference type="InterPro" id="IPR013149">
    <property type="entry name" value="ADH-like_C"/>
</dbReference>
<proteinExistence type="predicted"/>